<feature type="domain" description="Reverse transcriptase" evidence="3">
    <location>
        <begin position="266"/>
        <end position="451"/>
    </location>
</feature>
<comment type="caution">
    <text evidence="4">The sequence shown here is derived from an EMBL/GenBank/DDBJ whole genome shotgun (WGS) entry which is preliminary data.</text>
</comment>
<evidence type="ECO:0000313" key="4">
    <source>
        <dbReference type="EMBL" id="KAG9389974.1"/>
    </source>
</evidence>
<evidence type="ECO:0000313" key="5">
    <source>
        <dbReference type="Proteomes" id="UP000717585"/>
    </source>
</evidence>
<dbReference type="InterPro" id="IPR043128">
    <property type="entry name" value="Rev_trsase/Diguanyl_cyclase"/>
</dbReference>
<dbReference type="PANTHER" id="PTHR33050">
    <property type="entry name" value="REVERSE TRANSCRIPTASE DOMAIN-CONTAINING PROTEIN"/>
    <property type="match status" value="1"/>
</dbReference>
<dbReference type="AlphaFoldDB" id="A0A8J6AXY2"/>
<dbReference type="InterPro" id="IPR000477">
    <property type="entry name" value="RT_dom"/>
</dbReference>
<dbReference type="Gene3D" id="3.30.70.270">
    <property type="match status" value="1"/>
</dbReference>
<evidence type="ECO:0000256" key="2">
    <source>
        <dbReference type="SAM" id="MobiDB-lite"/>
    </source>
</evidence>
<keyword evidence="1" id="KW-0175">Coiled coil</keyword>
<evidence type="ECO:0000256" key="1">
    <source>
        <dbReference type="SAM" id="Coils"/>
    </source>
</evidence>
<dbReference type="SUPFAM" id="SSF56672">
    <property type="entry name" value="DNA/RNA polymerases"/>
    <property type="match status" value="1"/>
</dbReference>
<sequence>MPASLVKIGRRSLCGQMTNDSQPVAATAEEVAELRTTVQEMQKAQERSTKILERMAAASAESEADFHEELAFEEDEQDPIMSSLSYIEAMTELPKKRPLLEEAKFLRKVQTILTSSTDTKLLKRLSPLLSARRRALMMKDEDYNDVTVTYFQNQVWKAIADKRTLDESQIESFELKSKIHGAKRKGDKRQLSRSQPAVKLTENHLFPSITGDVWRLWERFGASEHVVSLLRDGVPISLTAPPSAAAPQTRLDPRVRAKLQQLLNEGILRRTTLQSLRHSAPIFPVSKGSDDIRVIHDLRELNTVTEETRVFRLFGIKRALATLTAGDWMTKIDLRSGYSQVPVREQDRTLLGVVTPEGEAFCYTGLPFGWTAAPFYFQTITIQAAKIITRRLQIHVCVYLDDFLLSSARKEHLAWATHEALELMRSLGLIPGLDKCIFQPTRCLEYLGLLINTENTSVRLSSDKARKYQQTLISALESDSISAVDYSKILGRLSFFASAAHAAQLKLRPLQARQPRGRVPLDAALKQELAQWVSLLQQRPAKSFIELRALWDMTGSLEMTVASDASSFGWGPEYTSERTTDRRMGTSPAHSERPHLHKGAFRSRSGRRTHLSTAAGAHPDSFSATTRP</sequence>
<dbReference type="CDD" id="cd01647">
    <property type="entry name" value="RT_LTR"/>
    <property type="match status" value="1"/>
</dbReference>
<protein>
    <recommendedName>
        <fullName evidence="3">Reverse transcriptase domain-containing protein</fullName>
    </recommendedName>
</protein>
<dbReference type="InterPro" id="IPR043502">
    <property type="entry name" value="DNA/RNA_pol_sf"/>
</dbReference>
<dbReference type="EMBL" id="JAHDYR010000067">
    <property type="protein sequence ID" value="KAG9389974.1"/>
    <property type="molecule type" value="Genomic_DNA"/>
</dbReference>
<name>A0A8J6AXY2_9EUKA</name>
<reference evidence="4" key="1">
    <citation type="submission" date="2021-05" db="EMBL/GenBank/DDBJ databases">
        <title>A free-living protist that lacks canonical eukaryotic 1 DNA replication and segregation systems.</title>
        <authorList>
            <person name="Salas-Leiva D.E."/>
            <person name="Tromer E.C."/>
            <person name="Curtis B.A."/>
            <person name="Jerlstrom-Hultqvist J."/>
            <person name="Kolisko M."/>
            <person name="Yi Z."/>
            <person name="Salas-Leiva J.S."/>
            <person name="Gallot-Lavallee L."/>
            <person name="Kops G.J.P.L."/>
            <person name="Archibald J.M."/>
            <person name="Simpson A.G.B."/>
            <person name="Roger A.J."/>
        </authorList>
    </citation>
    <scope>NUCLEOTIDE SEQUENCE</scope>
    <source>
        <strain evidence="4">BICM</strain>
    </source>
</reference>
<feature type="compositionally biased region" description="Basic residues" evidence="2">
    <location>
        <begin position="595"/>
        <end position="610"/>
    </location>
</feature>
<organism evidence="4 5">
    <name type="scientific">Carpediemonas membranifera</name>
    <dbReference type="NCBI Taxonomy" id="201153"/>
    <lineage>
        <taxon>Eukaryota</taxon>
        <taxon>Metamonada</taxon>
        <taxon>Carpediemonas-like organisms</taxon>
        <taxon>Carpediemonas</taxon>
    </lineage>
</organism>
<dbReference type="OrthoDB" id="7462124at2759"/>
<feature type="compositionally biased region" description="Basic and acidic residues" evidence="2">
    <location>
        <begin position="575"/>
        <end position="594"/>
    </location>
</feature>
<proteinExistence type="predicted"/>
<dbReference type="Gene3D" id="3.10.10.10">
    <property type="entry name" value="HIV Type 1 Reverse Transcriptase, subunit A, domain 1"/>
    <property type="match status" value="1"/>
</dbReference>
<feature type="coiled-coil region" evidence="1">
    <location>
        <begin position="24"/>
        <end position="61"/>
    </location>
</feature>
<dbReference type="InterPro" id="IPR052055">
    <property type="entry name" value="Hepadnavirus_pol/RT"/>
</dbReference>
<dbReference type="PROSITE" id="PS50878">
    <property type="entry name" value="RT_POL"/>
    <property type="match status" value="1"/>
</dbReference>
<evidence type="ECO:0000259" key="3">
    <source>
        <dbReference type="PROSITE" id="PS50878"/>
    </source>
</evidence>
<accession>A0A8J6AXY2</accession>
<keyword evidence="5" id="KW-1185">Reference proteome</keyword>
<gene>
    <name evidence="4" type="ORF">J8273_8662</name>
</gene>
<dbReference type="Proteomes" id="UP000717585">
    <property type="component" value="Unassembled WGS sequence"/>
</dbReference>
<dbReference type="PANTHER" id="PTHR33050:SF7">
    <property type="entry name" value="RIBONUCLEASE H"/>
    <property type="match status" value="1"/>
</dbReference>
<feature type="region of interest" description="Disordered" evidence="2">
    <location>
        <begin position="572"/>
        <end position="628"/>
    </location>
</feature>
<dbReference type="Pfam" id="PF00078">
    <property type="entry name" value="RVT_1"/>
    <property type="match status" value="1"/>
</dbReference>